<dbReference type="Pfam" id="PF01728">
    <property type="entry name" value="FtsJ"/>
    <property type="match status" value="1"/>
</dbReference>
<name>A0ABS5HAN8_9GAMM</name>
<dbReference type="CDD" id="cd00165">
    <property type="entry name" value="S4"/>
    <property type="match status" value="1"/>
</dbReference>
<dbReference type="PIRSF" id="PIRSF005578">
    <property type="entry name" value="TlyA"/>
    <property type="match status" value="1"/>
</dbReference>
<gene>
    <name evidence="5" type="ORF">J9B83_07215</name>
</gene>
<dbReference type="CDD" id="cd02440">
    <property type="entry name" value="AdoMet_MTases"/>
    <property type="match status" value="1"/>
</dbReference>
<accession>A0ABS5HAN8</accession>
<dbReference type="Pfam" id="PF01479">
    <property type="entry name" value="S4"/>
    <property type="match status" value="1"/>
</dbReference>
<dbReference type="EMBL" id="JAGSSV010000006">
    <property type="protein sequence ID" value="MBR7888731.1"/>
    <property type="molecule type" value="Genomic_DNA"/>
</dbReference>
<comment type="similarity">
    <text evidence="2">Belongs to the TlyA family.</text>
</comment>
<dbReference type="PROSITE" id="PS50889">
    <property type="entry name" value="S4"/>
    <property type="match status" value="1"/>
</dbReference>
<dbReference type="Proteomes" id="UP000679722">
    <property type="component" value="Unassembled WGS sequence"/>
</dbReference>
<dbReference type="PANTHER" id="PTHR32319">
    <property type="entry name" value="BACTERIAL HEMOLYSIN-LIKE PROTEIN"/>
    <property type="match status" value="1"/>
</dbReference>
<proteinExistence type="inferred from homology"/>
<dbReference type="InterPro" id="IPR047048">
    <property type="entry name" value="TlyA"/>
</dbReference>
<dbReference type="RefSeq" id="WP_211536062.1">
    <property type="nucleotide sequence ID" value="NZ_JAGSSV010000006.1"/>
</dbReference>
<evidence type="ECO:0000256" key="3">
    <source>
        <dbReference type="PROSITE-ProRule" id="PRU00182"/>
    </source>
</evidence>
<organism evidence="5 6">
    <name type="scientific">Marinomonas vulgaris</name>
    <dbReference type="NCBI Taxonomy" id="2823372"/>
    <lineage>
        <taxon>Bacteria</taxon>
        <taxon>Pseudomonadati</taxon>
        <taxon>Pseudomonadota</taxon>
        <taxon>Gammaproteobacteria</taxon>
        <taxon>Oceanospirillales</taxon>
        <taxon>Oceanospirillaceae</taxon>
        <taxon>Marinomonas</taxon>
    </lineage>
</organism>
<dbReference type="SMART" id="SM00363">
    <property type="entry name" value="S4"/>
    <property type="match status" value="1"/>
</dbReference>
<dbReference type="SUPFAM" id="SSF53335">
    <property type="entry name" value="S-adenosyl-L-methionine-dependent methyltransferases"/>
    <property type="match status" value="1"/>
</dbReference>
<evidence type="ECO:0000256" key="2">
    <source>
        <dbReference type="ARBA" id="ARBA00029460"/>
    </source>
</evidence>
<dbReference type="InterPro" id="IPR002942">
    <property type="entry name" value="S4_RNA-bd"/>
</dbReference>
<dbReference type="InterPro" id="IPR036986">
    <property type="entry name" value="S4_RNA-bd_sf"/>
</dbReference>
<evidence type="ECO:0000313" key="6">
    <source>
        <dbReference type="Proteomes" id="UP000679722"/>
    </source>
</evidence>
<keyword evidence="5" id="KW-0489">Methyltransferase</keyword>
<dbReference type="GO" id="GO:0008168">
    <property type="term" value="F:methyltransferase activity"/>
    <property type="evidence" value="ECO:0007669"/>
    <property type="project" value="UniProtKB-KW"/>
</dbReference>
<dbReference type="SUPFAM" id="SSF55174">
    <property type="entry name" value="Alpha-L RNA-binding motif"/>
    <property type="match status" value="1"/>
</dbReference>
<sequence>MLRIDLMLTEQGLAKSRAQAQTFISEGRVSYKLNEQWVKANKASLKLPLNTELNVTQDDADKYVSRGALKLEGALQHTQLNIQHFHVLDIGQSTGGFSDCVIQHGAAKVVGVEVGHGQLDKRLLDHDNIVCLEGINARHLSVDDLQGHLPSGGFDLAVMDVSFISQTKILPQLPDLLKSAGHLITLVKPQFEVGKAFIGKGGIVKDKSCIAQLSTDIQAFVGELGFTVQCYIESPIKGGDGNQEFLLWAIKNA</sequence>
<dbReference type="InterPro" id="IPR029063">
    <property type="entry name" value="SAM-dependent_MTases_sf"/>
</dbReference>
<comment type="caution">
    <text evidence="5">The sequence shown here is derived from an EMBL/GenBank/DDBJ whole genome shotgun (WGS) entry which is preliminary data.</text>
</comment>
<dbReference type="PANTHER" id="PTHR32319:SF0">
    <property type="entry name" value="BACTERIAL HEMOLYSIN-LIKE PROTEIN"/>
    <property type="match status" value="1"/>
</dbReference>
<protein>
    <submittedName>
        <fullName evidence="5">TlyA family RNA methyltransferase</fullName>
    </submittedName>
</protein>
<keyword evidence="5" id="KW-0808">Transferase</keyword>
<dbReference type="GO" id="GO:0032259">
    <property type="term" value="P:methylation"/>
    <property type="evidence" value="ECO:0007669"/>
    <property type="project" value="UniProtKB-KW"/>
</dbReference>
<reference evidence="6" key="1">
    <citation type="submission" date="2023-07" db="EMBL/GenBank/DDBJ databases">
        <title>Marinomonas vulgaris A79, complete genome.</title>
        <authorList>
            <person name="Ying J.-J."/>
        </authorList>
    </citation>
    <scope>NUCLEOTIDE SEQUENCE [LARGE SCALE GENOMIC DNA]</scope>
    <source>
        <strain evidence="6">A79</strain>
    </source>
</reference>
<dbReference type="InterPro" id="IPR004538">
    <property type="entry name" value="Hemolysin_A/TlyA"/>
</dbReference>
<dbReference type="Gene3D" id="3.10.290.10">
    <property type="entry name" value="RNA-binding S4 domain"/>
    <property type="match status" value="1"/>
</dbReference>
<dbReference type="InterPro" id="IPR002877">
    <property type="entry name" value="RNA_MeTrfase_FtsJ_dom"/>
</dbReference>
<evidence type="ECO:0000259" key="4">
    <source>
        <dbReference type="SMART" id="SM00363"/>
    </source>
</evidence>
<evidence type="ECO:0000313" key="5">
    <source>
        <dbReference type="EMBL" id="MBR7888731.1"/>
    </source>
</evidence>
<feature type="domain" description="RNA-binding S4" evidence="4">
    <location>
        <begin position="2"/>
        <end position="72"/>
    </location>
</feature>
<evidence type="ECO:0000256" key="1">
    <source>
        <dbReference type="ARBA" id="ARBA00022884"/>
    </source>
</evidence>
<keyword evidence="6" id="KW-1185">Reference proteome</keyword>
<keyword evidence="1 3" id="KW-0694">RNA-binding</keyword>
<dbReference type="Gene3D" id="3.40.50.150">
    <property type="entry name" value="Vaccinia Virus protein VP39"/>
    <property type="match status" value="1"/>
</dbReference>